<dbReference type="PANTHER" id="PTHR11941:SF54">
    <property type="entry name" value="ENOYL-COA HYDRATASE, MITOCHONDRIAL"/>
    <property type="match status" value="1"/>
</dbReference>
<dbReference type="RefSeq" id="WP_159822472.1">
    <property type="nucleotide sequence ID" value="NZ_CABWNB010000002.1"/>
</dbReference>
<organism evidence="4 5">
    <name type="scientific">Negativicoccus succinicivorans</name>
    <dbReference type="NCBI Taxonomy" id="620903"/>
    <lineage>
        <taxon>Bacteria</taxon>
        <taxon>Bacillati</taxon>
        <taxon>Bacillota</taxon>
        <taxon>Negativicutes</taxon>
        <taxon>Veillonellales</taxon>
        <taxon>Veillonellaceae</taxon>
        <taxon>Negativicoccus</taxon>
    </lineage>
</organism>
<dbReference type="Gene3D" id="3.90.226.10">
    <property type="entry name" value="2-enoyl-CoA Hydratase, Chain A, domain 1"/>
    <property type="match status" value="1"/>
</dbReference>
<dbReference type="EMBL" id="JACHHI010000006">
    <property type="protein sequence ID" value="MBB6478175.1"/>
    <property type="molecule type" value="Genomic_DNA"/>
</dbReference>
<evidence type="ECO:0000313" key="5">
    <source>
        <dbReference type="Proteomes" id="UP000591941"/>
    </source>
</evidence>
<evidence type="ECO:0000256" key="3">
    <source>
        <dbReference type="RuleBase" id="RU003707"/>
    </source>
</evidence>
<dbReference type="OrthoDB" id="9771883at2"/>
<dbReference type="InterPro" id="IPR018376">
    <property type="entry name" value="Enoyl-CoA_hyd/isom_CS"/>
</dbReference>
<accession>A0A841R2R2</accession>
<dbReference type="GO" id="GO:0006635">
    <property type="term" value="P:fatty acid beta-oxidation"/>
    <property type="evidence" value="ECO:0007669"/>
    <property type="project" value="TreeGrafter"/>
</dbReference>
<dbReference type="PANTHER" id="PTHR11941">
    <property type="entry name" value="ENOYL-COA HYDRATASE-RELATED"/>
    <property type="match status" value="1"/>
</dbReference>
<dbReference type="CDD" id="cd06558">
    <property type="entry name" value="crotonase-like"/>
    <property type="match status" value="1"/>
</dbReference>
<dbReference type="GeneID" id="93486500"/>
<evidence type="ECO:0000313" key="4">
    <source>
        <dbReference type="EMBL" id="MBB6478175.1"/>
    </source>
</evidence>
<reference evidence="4 5" key="1">
    <citation type="submission" date="2020-08" db="EMBL/GenBank/DDBJ databases">
        <title>Genomic Encyclopedia of Type Strains, Phase IV (KMG-IV): sequencing the most valuable type-strain genomes for metagenomic binning, comparative biology and taxonomic classification.</title>
        <authorList>
            <person name="Goeker M."/>
        </authorList>
    </citation>
    <scope>NUCLEOTIDE SEQUENCE [LARGE SCALE GENOMIC DNA]</scope>
    <source>
        <strain evidence="4 5">DSM 21255</strain>
    </source>
</reference>
<dbReference type="InterPro" id="IPR029045">
    <property type="entry name" value="ClpP/crotonase-like_dom_sf"/>
</dbReference>
<dbReference type="AlphaFoldDB" id="A0A841R2R2"/>
<protein>
    <submittedName>
        <fullName evidence="4">Enoyl-CoA hydratase</fullName>
        <ecNumber evidence="4">4.2.1.17</ecNumber>
    </submittedName>
</protein>
<keyword evidence="5" id="KW-1185">Reference proteome</keyword>
<dbReference type="Proteomes" id="UP000591941">
    <property type="component" value="Unassembled WGS sequence"/>
</dbReference>
<dbReference type="EC" id="4.2.1.17" evidence="4"/>
<evidence type="ECO:0000256" key="1">
    <source>
        <dbReference type="ARBA" id="ARBA00005254"/>
    </source>
</evidence>
<dbReference type="FunFam" id="3.90.226.10:FF:000009">
    <property type="entry name" value="Carnitinyl-CoA dehydratase"/>
    <property type="match status" value="1"/>
</dbReference>
<gene>
    <name evidence="4" type="ORF">HNR45_001245</name>
</gene>
<evidence type="ECO:0000256" key="2">
    <source>
        <dbReference type="ARBA" id="ARBA00023239"/>
    </source>
</evidence>
<dbReference type="PROSITE" id="PS00166">
    <property type="entry name" value="ENOYL_COA_HYDRATASE"/>
    <property type="match status" value="1"/>
</dbReference>
<proteinExistence type="inferred from homology"/>
<name>A0A841R2R2_9FIRM</name>
<dbReference type="SUPFAM" id="SSF52096">
    <property type="entry name" value="ClpP/crotonase"/>
    <property type="match status" value="1"/>
</dbReference>
<comment type="caution">
    <text evidence="4">The sequence shown here is derived from an EMBL/GenBank/DDBJ whole genome shotgun (WGS) entry which is preliminary data.</text>
</comment>
<dbReference type="GO" id="GO:0004300">
    <property type="term" value="F:enoyl-CoA hydratase activity"/>
    <property type="evidence" value="ECO:0007669"/>
    <property type="project" value="UniProtKB-EC"/>
</dbReference>
<dbReference type="Pfam" id="PF00378">
    <property type="entry name" value="ECH_1"/>
    <property type="match status" value="1"/>
</dbReference>
<keyword evidence="2 4" id="KW-0456">Lyase</keyword>
<dbReference type="InterPro" id="IPR001753">
    <property type="entry name" value="Enoyl-CoA_hydra/iso"/>
</dbReference>
<sequence>MTAKYENVHWENRDGIAIITIDRPKALNALNMATMKELHALFAEAAHDETVDVIILTGAGEKAFVAGADIKEMAAMDTLSGRDWGRFGQAVTQQLEDAPQPVIAAVNGYALGGGCELSLACDFRYASENAQFGQPEVKWGICAGFGASQRLTRAVGPAMAKELLYTADFIDAQEALRIGLVNRVVPQKDLLETALATAKRIQKNAKVAVRATKRSVLAGQDLDQRNAIELEAQYFGICFATGDQTKRMQSFGKKK</sequence>
<comment type="similarity">
    <text evidence="1 3">Belongs to the enoyl-CoA hydratase/isomerase family.</text>
</comment>